<dbReference type="PROSITE" id="PS51029">
    <property type="entry name" value="MADF"/>
    <property type="match status" value="2"/>
</dbReference>
<feature type="domain" description="MADF" evidence="2">
    <location>
        <begin position="8"/>
        <end position="95"/>
    </location>
</feature>
<feature type="region of interest" description="Disordered" evidence="1">
    <location>
        <begin position="442"/>
        <end position="461"/>
    </location>
</feature>
<dbReference type="InterPro" id="IPR039353">
    <property type="entry name" value="TF_Adf1"/>
</dbReference>
<dbReference type="SMART" id="SM00595">
    <property type="entry name" value="MADF"/>
    <property type="match status" value="2"/>
</dbReference>
<keyword evidence="4" id="KW-1185">Reference proteome</keyword>
<dbReference type="Pfam" id="PF10545">
    <property type="entry name" value="MADF_DNA_bdg"/>
    <property type="match status" value="2"/>
</dbReference>
<gene>
    <name evidence="3" type="ORF">GCK32_010920</name>
</gene>
<comment type="caution">
    <text evidence="3">The sequence shown here is derived from an EMBL/GenBank/DDBJ whole genome shotgun (WGS) entry which is preliminary data.</text>
</comment>
<feature type="compositionally biased region" description="Polar residues" evidence="1">
    <location>
        <begin position="282"/>
        <end position="297"/>
    </location>
</feature>
<reference evidence="3 4" key="1">
    <citation type="submission" date="2019-10" db="EMBL/GenBank/DDBJ databases">
        <title>Assembly and Annotation for the nematode Trichostrongylus colubriformis.</title>
        <authorList>
            <person name="Martin J."/>
        </authorList>
    </citation>
    <scope>NUCLEOTIDE SEQUENCE [LARGE SCALE GENOMIC DNA]</scope>
    <source>
        <strain evidence="3">G859</strain>
        <tissue evidence="3">Whole worm</tissue>
    </source>
</reference>
<evidence type="ECO:0000256" key="1">
    <source>
        <dbReference type="SAM" id="MobiDB-lite"/>
    </source>
</evidence>
<sequence>MSYPAKILLIKLVKQHESVWNTRSPDYSRTDVKTRAWIEIAEQMGANGFESEVGRLKVMWKNLRDQWKRNIALKMPPEREWYFQRRINFLADTYEGGVRAHCPQYDMESPNGSPYGMKTEDFDYLADDYAVEGSSLMGDYSPAPIREPKSEMRDDGSACGPTLVTVLEKNFGQAAATVKEGTSVKRYEETPGISIVSSAALAAPPSAKRPRTEASNGGHIQTAAKSFKENNPSAEEFNPAPRLYQRTTPLSRAEAASAACTPKQREKIETLAKALKAGKSAPNDSTETQPPQAQNVKTPGDKFDKYAAFVSTTLREMPEMEAKRRMQKVIAMNVLGPGPTISDVGKLKLIEFVREQESIWNPKCPEYSKLDLKCAAWEHVQKQMKSEGFDLTLNFLRRVWNNLLVYWKKNLRYNKRAPGKEWSFGKSLNFLTMRYGSAYPHATLPRKPSRESMQRYPGDDDVKAEVDMSDEDWQPGTSADSPSFFEDDSLNGTDIEAESVPEPSYTWRGMVSRAKFHDDFIEQQMGKQCDQSSITNTCDEGYSSSTADKFDKYAAFLSSALREMPEKESKKKMKGMMFILLEDVNRAP</sequence>
<dbReference type="PANTHER" id="PTHR12243:SF67">
    <property type="entry name" value="COREPRESSOR OF PANGOLIN, ISOFORM A-RELATED"/>
    <property type="match status" value="1"/>
</dbReference>
<organism evidence="3 4">
    <name type="scientific">Trichostrongylus colubriformis</name>
    <name type="common">Black scour worm</name>
    <dbReference type="NCBI Taxonomy" id="6319"/>
    <lineage>
        <taxon>Eukaryota</taxon>
        <taxon>Metazoa</taxon>
        <taxon>Ecdysozoa</taxon>
        <taxon>Nematoda</taxon>
        <taxon>Chromadorea</taxon>
        <taxon>Rhabditida</taxon>
        <taxon>Rhabditina</taxon>
        <taxon>Rhabditomorpha</taxon>
        <taxon>Strongyloidea</taxon>
        <taxon>Trichostrongylidae</taxon>
        <taxon>Trichostrongylus</taxon>
    </lineage>
</organism>
<dbReference type="Proteomes" id="UP001331761">
    <property type="component" value="Unassembled WGS sequence"/>
</dbReference>
<dbReference type="InterPro" id="IPR006578">
    <property type="entry name" value="MADF-dom"/>
</dbReference>
<dbReference type="PANTHER" id="PTHR12243">
    <property type="entry name" value="MADF DOMAIN TRANSCRIPTION FACTOR"/>
    <property type="match status" value="1"/>
</dbReference>
<dbReference type="AlphaFoldDB" id="A0AAN8ID28"/>
<protein>
    <recommendedName>
        <fullName evidence="2">MADF domain-containing protein</fullName>
    </recommendedName>
</protein>
<name>A0AAN8ID28_TRICO</name>
<evidence type="ECO:0000259" key="2">
    <source>
        <dbReference type="PROSITE" id="PS51029"/>
    </source>
</evidence>
<proteinExistence type="predicted"/>
<accession>A0AAN8ID28</accession>
<feature type="compositionally biased region" description="Basic and acidic residues" evidence="1">
    <location>
        <begin position="448"/>
        <end position="461"/>
    </location>
</feature>
<feature type="domain" description="MADF" evidence="2">
    <location>
        <begin position="348"/>
        <end position="436"/>
    </location>
</feature>
<evidence type="ECO:0000313" key="3">
    <source>
        <dbReference type="EMBL" id="KAK5969929.1"/>
    </source>
</evidence>
<evidence type="ECO:0000313" key="4">
    <source>
        <dbReference type="Proteomes" id="UP001331761"/>
    </source>
</evidence>
<dbReference type="EMBL" id="WIXE01019573">
    <property type="protein sequence ID" value="KAK5969929.1"/>
    <property type="molecule type" value="Genomic_DNA"/>
</dbReference>
<feature type="region of interest" description="Disordered" evidence="1">
    <location>
        <begin position="275"/>
        <end position="299"/>
    </location>
</feature>